<name>A0A835C8I1_9FABA</name>
<sequence length="55" mass="5897">MSIAANINIKQNKDSINKDVTEAIQKVVAAAYDCKIVEGVPMNDFSSPTTQSVVV</sequence>
<dbReference type="AlphaFoldDB" id="A0A835C8I1"/>
<protein>
    <submittedName>
        <fullName evidence="1">ERBB-3 BINDING PROTEIN 1</fullName>
    </submittedName>
</protein>
<dbReference type="Proteomes" id="UP000634136">
    <property type="component" value="Unassembled WGS sequence"/>
</dbReference>
<evidence type="ECO:0000313" key="1">
    <source>
        <dbReference type="EMBL" id="KAF7833371.1"/>
    </source>
</evidence>
<dbReference type="OrthoDB" id="1936014at2759"/>
<reference evidence="1" key="1">
    <citation type="submission" date="2020-09" db="EMBL/GenBank/DDBJ databases">
        <title>Genome-Enabled Discovery of Anthraquinone Biosynthesis in Senna tora.</title>
        <authorList>
            <person name="Kang S.-H."/>
            <person name="Pandey R.P."/>
            <person name="Lee C.-M."/>
            <person name="Sim J.-S."/>
            <person name="Jeong J.-T."/>
            <person name="Choi B.-S."/>
            <person name="Jung M."/>
            <person name="Ginzburg D."/>
            <person name="Zhao K."/>
            <person name="Won S.Y."/>
            <person name="Oh T.-J."/>
            <person name="Yu Y."/>
            <person name="Kim N.-H."/>
            <person name="Lee O.R."/>
            <person name="Lee T.-H."/>
            <person name="Bashyal P."/>
            <person name="Kim T.-S."/>
            <person name="Lee W.-H."/>
            <person name="Kawkins C."/>
            <person name="Kim C.-K."/>
            <person name="Kim J.S."/>
            <person name="Ahn B.O."/>
            <person name="Rhee S.Y."/>
            <person name="Sohng J.K."/>
        </authorList>
    </citation>
    <scope>NUCLEOTIDE SEQUENCE</scope>
    <source>
        <tissue evidence="1">Leaf</tissue>
    </source>
</reference>
<comment type="caution">
    <text evidence="1">The sequence shown here is derived from an EMBL/GenBank/DDBJ whole genome shotgun (WGS) entry which is preliminary data.</text>
</comment>
<keyword evidence="2" id="KW-1185">Reference proteome</keyword>
<accession>A0A835C8I1</accession>
<organism evidence="1 2">
    <name type="scientific">Senna tora</name>
    <dbReference type="NCBI Taxonomy" id="362788"/>
    <lineage>
        <taxon>Eukaryota</taxon>
        <taxon>Viridiplantae</taxon>
        <taxon>Streptophyta</taxon>
        <taxon>Embryophyta</taxon>
        <taxon>Tracheophyta</taxon>
        <taxon>Spermatophyta</taxon>
        <taxon>Magnoliopsida</taxon>
        <taxon>eudicotyledons</taxon>
        <taxon>Gunneridae</taxon>
        <taxon>Pentapetalae</taxon>
        <taxon>rosids</taxon>
        <taxon>fabids</taxon>
        <taxon>Fabales</taxon>
        <taxon>Fabaceae</taxon>
        <taxon>Caesalpinioideae</taxon>
        <taxon>Cassia clade</taxon>
        <taxon>Senna</taxon>
    </lineage>
</organism>
<gene>
    <name evidence="1" type="ORF">G2W53_015704</name>
</gene>
<evidence type="ECO:0000313" key="2">
    <source>
        <dbReference type="Proteomes" id="UP000634136"/>
    </source>
</evidence>
<proteinExistence type="predicted"/>
<dbReference type="EMBL" id="JAAIUW010000005">
    <property type="protein sequence ID" value="KAF7833371.1"/>
    <property type="molecule type" value="Genomic_DNA"/>
</dbReference>